<evidence type="ECO:0000313" key="1">
    <source>
        <dbReference type="EMBL" id="RTZ81913.1"/>
    </source>
</evidence>
<evidence type="ECO:0000313" key="2">
    <source>
        <dbReference type="Proteomes" id="UP000286801"/>
    </source>
</evidence>
<sequence length="61" mass="7092">MKYKDLAEQLLKCCLALRKDNELQTKKIKAQAEVIEMMEAVMIDHGLLKREPAKRHLKAVK</sequence>
<reference evidence="1 2" key="1">
    <citation type="submission" date="2018-06" db="EMBL/GenBank/DDBJ databases">
        <title>Combined omics and stable isotope probing to characterize newly discovered Mariana Back-Arc vent microbial communities.</title>
        <authorList>
            <person name="Trembath-Reichert E."/>
            <person name="Huber J.A."/>
        </authorList>
    </citation>
    <scope>NUCLEOTIDE SEQUENCE [LARGE SCALE GENOMIC DNA]</scope>
    <source>
        <strain evidence="1">MAG 63_1</strain>
    </source>
</reference>
<dbReference type="AlphaFoldDB" id="A0A432GFM8"/>
<comment type="caution">
    <text evidence="1">The sequence shown here is derived from an EMBL/GenBank/DDBJ whole genome shotgun (WGS) entry which is preliminary data.</text>
</comment>
<name>A0A432GFM8_9DELT</name>
<gene>
    <name evidence="1" type="ORF">DSY97_00030</name>
</gene>
<dbReference type="EMBL" id="QNZL01000002">
    <property type="protein sequence ID" value="RTZ81913.1"/>
    <property type="molecule type" value="Genomic_DNA"/>
</dbReference>
<accession>A0A432GFM8</accession>
<proteinExistence type="predicted"/>
<dbReference type="Proteomes" id="UP000286801">
    <property type="component" value="Unassembled WGS sequence"/>
</dbReference>
<organism evidence="1 2">
    <name type="scientific">SAR324 cluster bacterium</name>
    <dbReference type="NCBI Taxonomy" id="2024889"/>
    <lineage>
        <taxon>Bacteria</taxon>
        <taxon>Deltaproteobacteria</taxon>
        <taxon>SAR324 cluster</taxon>
    </lineage>
</organism>
<protein>
    <submittedName>
        <fullName evidence="1">Uncharacterized protein</fullName>
    </submittedName>
</protein>